<dbReference type="GO" id="GO:0005829">
    <property type="term" value="C:cytosol"/>
    <property type="evidence" value="ECO:0007669"/>
    <property type="project" value="TreeGrafter"/>
</dbReference>
<organism evidence="12 13">
    <name type="scientific">Gossypium aridum</name>
    <name type="common">American cotton</name>
    <name type="synonym">Erioxylum aridum</name>
    <dbReference type="NCBI Taxonomy" id="34290"/>
    <lineage>
        <taxon>Eukaryota</taxon>
        <taxon>Viridiplantae</taxon>
        <taxon>Streptophyta</taxon>
        <taxon>Embryophyta</taxon>
        <taxon>Tracheophyta</taxon>
        <taxon>Spermatophyta</taxon>
        <taxon>Magnoliopsida</taxon>
        <taxon>eudicotyledons</taxon>
        <taxon>Gunneridae</taxon>
        <taxon>Pentapetalae</taxon>
        <taxon>rosids</taxon>
        <taxon>malvids</taxon>
        <taxon>Malvales</taxon>
        <taxon>Malvaceae</taxon>
        <taxon>Malvoideae</taxon>
        <taxon>Gossypium</taxon>
    </lineage>
</organism>
<evidence type="ECO:0000313" key="13">
    <source>
        <dbReference type="Proteomes" id="UP000593577"/>
    </source>
</evidence>
<evidence type="ECO:0000259" key="11">
    <source>
        <dbReference type="PROSITE" id="PS50089"/>
    </source>
</evidence>
<dbReference type="EC" id="2.3.2.27" evidence="3"/>
<dbReference type="Pfam" id="PF12678">
    <property type="entry name" value="zf-rbx1"/>
    <property type="match status" value="1"/>
</dbReference>
<dbReference type="Gene3D" id="3.30.40.10">
    <property type="entry name" value="Zinc/RING finger domain, C3HC4 (zinc finger)"/>
    <property type="match status" value="1"/>
</dbReference>
<evidence type="ECO:0000256" key="5">
    <source>
        <dbReference type="ARBA" id="ARBA00022723"/>
    </source>
</evidence>
<dbReference type="EMBL" id="JABFAA010000004">
    <property type="protein sequence ID" value="MBA0680639.1"/>
    <property type="molecule type" value="Genomic_DNA"/>
</dbReference>
<evidence type="ECO:0000256" key="7">
    <source>
        <dbReference type="ARBA" id="ARBA00022786"/>
    </source>
</evidence>
<dbReference type="GO" id="GO:0008270">
    <property type="term" value="F:zinc ion binding"/>
    <property type="evidence" value="ECO:0007669"/>
    <property type="project" value="UniProtKB-KW"/>
</dbReference>
<evidence type="ECO:0000256" key="3">
    <source>
        <dbReference type="ARBA" id="ARBA00012483"/>
    </source>
</evidence>
<evidence type="ECO:0000256" key="2">
    <source>
        <dbReference type="ARBA" id="ARBA00004906"/>
    </source>
</evidence>
<dbReference type="CDD" id="cd23116">
    <property type="entry name" value="RING-H2_AIRP1-like"/>
    <property type="match status" value="1"/>
</dbReference>
<keyword evidence="13" id="KW-1185">Reference proteome</keyword>
<keyword evidence="4" id="KW-0808">Transferase</keyword>
<evidence type="ECO:0000256" key="4">
    <source>
        <dbReference type="ARBA" id="ARBA00022679"/>
    </source>
</evidence>
<comment type="caution">
    <text evidence="12">The sequence shown here is derived from an EMBL/GenBank/DDBJ whole genome shotgun (WGS) entry which is preliminary data.</text>
</comment>
<dbReference type="AlphaFoldDB" id="A0A7J8X1G8"/>
<accession>A0A7J8X1G8</accession>
<dbReference type="InterPro" id="IPR024766">
    <property type="entry name" value="Znf_RING_H2"/>
</dbReference>
<dbReference type="Proteomes" id="UP000593577">
    <property type="component" value="Unassembled WGS sequence"/>
</dbReference>
<evidence type="ECO:0000256" key="1">
    <source>
        <dbReference type="ARBA" id="ARBA00000900"/>
    </source>
</evidence>
<evidence type="ECO:0000256" key="6">
    <source>
        <dbReference type="ARBA" id="ARBA00022771"/>
    </source>
</evidence>
<evidence type="ECO:0000256" key="8">
    <source>
        <dbReference type="ARBA" id="ARBA00022833"/>
    </source>
</evidence>
<keyword evidence="5" id="KW-0479">Metal-binding</keyword>
<keyword evidence="8" id="KW-0862">Zinc</keyword>
<protein>
    <recommendedName>
        <fullName evidence="3">RING-type E3 ubiquitin transferase</fullName>
        <ecNumber evidence="3">2.3.2.27</ecNumber>
    </recommendedName>
</protein>
<gene>
    <name evidence="12" type="ORF">Goari_012327</name>
</gene>
<name>A0A7J8X1G8_GOSAI</name>
<feature type="region of interest" description="Disordered" evidence="10">
    <location>
        <begin position="89"/>
        <end position="125"/>
    </location>
</feature>
<comment type="pathway">
    <text evidence="2">Protein modification; protein ubiquitination.</text>
</comment>
<dbReference type="SUPFAM" id="SSF57850">
    <property type="entry name" value="RING/U-box"/>
    <property type="match status" value="1"/>
</dbReference>
<dbReference type="InterPro" id="IPR001841">
    <property type="entry name" value="Znf_RING"/>
</dbReference>
<proteinExistence type="predicted"/>
<feature type="compositionally biased region" description="Polar residues" evidence="10">
    <location>
        <begin position="89"/>
        <end position="112"/>
    </location>
</feature>
<reference evidence="12 13" key="1">
    <citation type="journal article" date="2019" name="Genome Biol. Evol.">
        <title>Insights into the evolution of the New World diploid cottons (Gossypium, subgenus Houzingenia) based on genome sequencing.</title>
        <authorList>
            <person name="Grover C.E."/>
            <person name="Arick M.A. 2nd"/>
            <person name="Thrash A."/>
            <person name="Conover J.L."/>
            <person name="Sanders W.S."/>
            <person name="Peterson D.G."/>
            <person name="Frelichowski J.E."/>
            <person name="Scheffler J.A."/>
            <person name="Scheffler B.E."/>
            <person name="Wendel J.F."/>
        </authorList>
    </citation>
    <scope>NUCLEOTIDE SEQUENCE [LARGE SCALE GENOMIC DNA]</scope>
    <source>
        <strain evidence="12">185</strain>
        <tissue evidence="12">Leaf</tissue>
    </source>
</reference>
<dbReference type="InterPro" id="IPR013083">
    <property type="entry name" value="Znf_RING/FYVE/PHD"/>
</dbReference>
<keyword evidence="6 9" id="KW-0863">Zinc-finger</keyword>
<dbReference type="SMART" id="SM00184">
    <property type="entry name" value="RING"/>
    <property type="match status" value="1"/>
</dbReference>
<dbReference type="GO" id="GO:0061630">
    <property type="term" value="F:ubiquitin protein ligase activity"/>
    <property type="evidence" value="ECO:0007669"/>
    <property type="project" value="UniProtKB-EC"/>
</dbReference>
<feature type="domain" description="RING-type" evidence="11">
    <location>
        <begin position="160"/>
        <end position="201"/>
    </location>
</feature>
<dbReference type="FunFam" id="3.30.40.10:FF:000376">
    <property type="entry name" value="Putative E3 ubiquitin-protein ligase RHB1A"/>
    <property type="match status" value="1"/>
</dbReference>
<comment type="catalytic activity">
    <reaction evidence="1">
        <text>S-ubiquitinyl-[E2 ubiquitin-conjugating enzyme]-L-cysteine + [acceptor protein]-L-lysine = [E2 ubiquitin-conjugating enzyme]-L-cysteine + N(6)-ubiquitinyl-[acceptor protein]-L-lysine.</text>
        <dbReference type="EC" id="2.3.2.27"/>
    </reaction>
</comment>
<evidence type="ECO:0000256" key="9">
    <source>
        <dbReference type="PROSITE-ProRule" id="PRU00175"/>
    </source>
</evidence>
<keyword evidence="7" id="KW-0833">Ubl conjugation pathway</keyword>
<dbReference type="PANTHER" id="PTHR46463">
    <property type="entry name" value="ZINC FINGER, RING/FYVE/PHD-TYPE"/>
    <property type="match status" value="1"/>
</dbReference>
<evidence type="ECO:0000313" key="12">
    <source>
        <dbReference type="EMBL" id="MBA0680639.1"/>
    </source>
</evidence>
<dbReference type="PROSITE" id="PS50089">
    <property type="entry name" value="ZF_RING_2"/>
    <property type="match status" value="1"/>
</dbReference>
<evidence type="ECO:0000256" key="10">
    <source>
        <dbReference type="SAM" id="MobiDB-lite"/>
    </source>
</evidence>
<sequence length="336" mass="36933">MGGCCCCSSRGVEISSGPAYYYYPRASDERVPLSSHSVAASALSTGLLVDTNLEVSVPDACRPPPAPVPFDAVLGPPQTPSVAQIHSSKSDEAVQSTNVDSGQETVAANTRETCTKSEDTKGLGCKAQTDTEIESPKELEVELSKPVEPVVSTKEEEDVCPTCLEEYDAENPKIITKCEHHFHLACILEWMERSDTCPVCDKVSTSPNLVLRPSSSISIVKEIPFYVIPNQYSSHVTSCQQANELPYLRLYESIGRKGNGTEIEGDNNPKQLFQTQIGCIDASTVHAGLADNRSRPRHHQIDSTKPRIMLHEQQRLQPFWEFQAEITSNRSNKRAL</sequence>
<dbReference type="PANTHER" id="PTHR46463:SF44">
    <property type="entry name" value="RING_U-BOX SUPERFAMILY PROTEIN"/>
    <property type="match status" value="1"/>
</dbReference>